<protein>
    <recommendedName>
        <fullName evidence="2">Periplasmic copper-binding protein NosD beta helix domain-containing protein</fullName>
    </recommendedName>
</protein>
<dbReference type="InterPro" id="IPR006626">
    <property type="entry name" value="PbH1"/>
</dbReference>
<dbReference type="SMART" id="SM00710">
    <property type="entry name" value="PbH1"/>
    <property type="match status" value="8"/>
</dbReference>
<gene>
    <name evidence="3" type="ORF">DW099_00840</name>
</gene>
<organism evidence="3 4">
    <name type="scientific">Emergencia timonensis</name>
    <dbReference type="NCBI Taxonomy" id="1776384"/>
    <lineage>
        <taxon>Bacteria</taxon>
        <taxon>Bacillati</taxon>
        <taxon>Bacillota</taxon>
        <taxon>Clostridia</taxon>
        <taxon>Peptostreptococcales</taxon>
        <taxon>Anaerovoracaceae</taxon>
        <taxon>Emergencia</taxon>
    </lineage>
</organism>
<evidence type="ECO:0000256" key="1">
    <source>
        <dbReference type="ARBA" id="ARBA00004196"/>
    </source>
</evidence>
<reference evidence="3 4" key="1">
    <citation type="submission" date="2018-08" db="EMBL/GenBank/DDBJ databases">
        <title>A genome reference for cultivated species of the human gut microbiota.</title>
        <authorList>
            <person name="Zou Y."/>
            <person name="Xue W."/>
            <person name="Luo G."/>
        </authorList>
    </citation>
    <scope>NUCLEOTIDE SEQUENCE [LARGE SCALE GENOMIC DNA]</scope>
    <source>
        <strain evidence="3 4">AM07-24</strain>
    </source>
</reference>
<evidence type="ECO:0000313" key="4">
    <source>
        <dbReference type="Proteomes" id="UP000284841"/>
    </source>
</evidence>
<dbReference type="Gene3D" id="2.60.40.4270">
    <property type="entry name" value="Listeria-Bacteroides repeat domain"/>
    <property type="match status" value="1"/>
</dbReference>
<dbReference type="OrthoDB" id="1741965at2"/>
<dbReference type="EMBL" id="QRMS01000001">
    <property type="protein sequence ID" value="RHJ89150.1"/>
    <property type="molecule type" value="Genomic_DNA"/>
</dbReference>
<name>A0A415E660_9FIRM</name>
<dbReference type="SUPFAM" id="SSF51126">
    <property type="entry name" value="Pectin lyase-like"/>
    <property type="match status" value="1"/>
</dbReference>
<dbReference type="Proteomes" id="UP000284841">
    <property type="component" value="Unassembled WGS sequence"/>
</dbReference>
<dbReference type="PANTHER" id="PTHR11319:SF35">
    <property type="entry name" value="OUTER MEMBRANE PROTEIN PMPC-RELATED"/>
    <property type="match status" value="1"/>
</dbReference>
<dbReference type="AlphaFoldDB" id="A0A415E660"/>
<dbReference type="Pfam" id="PF09479">
    <property type="entry name" value="Flg_new"/>
    <property type="match status" value="1"/>
</dbReference>
<proteinExistence type="predicted"/>
<dbReference type="GO" id="GO:0030313">
    <property type="term" value="C:cell envelope"/>
    <property type="evidence" value="ECO:0007669"/>
    <property type="project" value="UniProtKB-SubCell"/>
</dbReference>
<comment type="caution">
    <text evidence="3">The sequence shown here is derived from an EMBL/GenBank/DDBJ whole genome shotgun (WGS) entry which is preliminary data.</text>
</comment>
<evidence type="ECO:0000259" key="2">
    <source>
        <dbReference type="Pfam" id="PF05048"/>
    </source>
</evidence>
<dbReference type="PANTHER" id="PTHR11319">
    <property type="entry name" value="G PROTEIN-COUPLED RECEPTOR-RELATED"/>
    <property type="match status" value="1"/>
</dbReference>
<dbReference type="STRING" id="1776384.GCA_900086585_02443"/>
<accession>A0A415E660</accession>
<dbReference type="InterPro" id="IPR007742">
    <property type="entry name" value="NosD_dom"/>
</dbReference>
<dbReference type="InterPro" id="IPR042229">
    <property type="entry name" value="Listeria/Bacterioides_rpt_sf"/>
</dbReference>
<evidence type="ECO:0000313" key="3">
    <source>
        <dbReference type="EMBL" id="RHJ89150.1"/>
    </source>
</evidence>
<dbReference type="Gene3D" id="2.160.20.10">
    <property type="entry name" value="Single-stranded right-handed beta-helix, Pectin lyase-like"/>
    <property type="match status" value="1"/>
</dbReference>
<feature type="domain" description="Periplasmic copper-binding protein NosD beta helix" evidence="2">
    <location>
        <begin position="186"/>
        <end position="366"/>
    </location>
</feature>
<dbReference type="RefSeq" id="WP_118333244.1">
    <property type="nucleotide sequence ID" value="NZ_AP025567.1"/>
</dbReference>
<dbReference type="Pfam" id="PF05048">
    <property type="entry name" value="NosD"/>
    <property type="match status" value="1"/>
</dbReference>
<keyword evidence="4" id="KW-1185">Reference proteome</keyword>
<sequence length="567" mass="57977">MISVANLNDLLQGITDREELIEVTASFAVDRQIYLSYPVTIRGAEGALITLQRQQGYTGSLFYIDSNGDLTLQNITVNGNKAAVTAGVDELISVSGGKLTLNQAVLEENRAISGGGGLYLSDTGAACLMENNAAIRNCEADGGGGGAFISNGCSLTATNSAITGNIGVGGGGIYAIGTVSIDTSLISGNSAGRQPGGGIYAAGSYCKVRLEASTVSENASADSGGGIYGYNGAEITLDSSTFFGNKGGSNGGGIGVASSNAETRLTATDCKIDNNQAVSGGGLYGVGTLTNLSLAACILHSNRATLGGGIALNLGAEVTVSQNTKIEGNTANNFGGGIYIDNASTAHVTDSTISANIASRGGSGVYNGGRLGVKGAVMITDGVNIPSGRHLVQVEGALTSAQIQIEASDYVAPGSGAPIPLAQSQPEYPTLSAADVASFLKPAVGFRNWKVEANADGTQVLLIPSVAPIQYEISFHGNATCCTPASNVPDPVYTEAGGSVMLPDMKPKRKCYSFTEWNTKRSGSGFAYLPGQTITDVNGNITLYAIWQQKFLCSSCCKCMCRKTLRG</sequence>
<dbReference type="InterPro" id="IPR011050">
    <property type="entry name" value="Pectin_lyase_fold/virulence"/>
</dbReference>
<dbReference type="InterPro" id="IPR013378">
    <property type="entry name" value="InlB-like_B-rpt"/>
</dbReference>
<comment type="subcellular location">
    <subcellularLocation>
        <location evidence="1">Cell envelope</location>
    </subcellularLocation>
</comment>
<dbReference type="InterPro" id="IPR012334">
    <property type="entry name" value="Pectin_lyas_fold"/>
</dbReference>